<dbReference type="SUPFAM" id="SSF52540">
    <property type="entry name" value="P-loop containing nucleoside triphosphate hydrolases"/>
    <property type="match status" value="1"/>
</dbReference>
<dbReference type="PIRSF" id="PIRSF037290">
    <property type="entry name" value="UCP037290"/>
    <property type="match status" value="1"/>
</dbReference>
<dbReference type="Proteomes" id="UP001528850">
    <property type="component" value="Unassembled WGS sequence"/>
</dbReference>
<evidence type="ECO:0000313" key="3">
    <source>
        <dbReference type="Proteomes" id="UP001528850"/>
    </source>
</evidence>
<protein>
    <submittedName>
        <fullName evidence="2">Translesion DNA synthesis-associated protein ImuA</fullName>
    </submittedName>
</protein>
<dbReference type="PANTHER" id="PTHR35369">
    <property type="entry name" value="BLR3025 PROTEIN-RELATED"/>
    <property type="match status" value="1"/>
</dbReference>
<dbReference type="InterPro" id="IPR047610">
    <property type="entry name" value="ImuA_translesion"/>
</dbReference>
<organism evidence="2 3">
    <name type="scientific">Luteibacter sahnii</name>
    <dbReference type="NCBI Taxonomy" id="3021977"/>
    <lineage>
        <taxon>Bacteria</taxon>
        <taxon>Pseudomonadati</taxon>
        <taxon>Pseudomonadota</taxon>
        <taxon>Gammaproteobacteria</taxon>
        <taxon>Lysobacterales</taxon>
        <taxon>Rhodanobacteraceae</taxon>
        <taxon>Luteibacter</taxon>
    </lineage>
</organism>
<dbReference type="InterPro" id="IPR017166">
    <property type="entry name" value="UCP037290"/>
</dbReference>
<sequence>MGAVVALADLVDARRVWRGDSAPAPQGDQPTGLAALDAVLPTSGWPDASVSEILLPMDGVGELRLVLPTLARLTKGKRPVVVVAPPYAPCAMGWRQRDVKLGQVYLVRAPEKDVLWAAEQCLRSGACSAVLVWPRLADDRALRRLQVAADTGRSLAFVFRDHRHLANASPAPLRLELVTQPNPVIRVRKCRGANPPQSPVPFADTVH</sequence>
<reference evidence="2 3" key="1">
    <citation type="journal article" date="2024" name="Curr. Microbiol.">
        <title>Luteibacter sahnii sp. nov., A Novel Yellow-Colored Xanthomonadin Pigment Producing Probiotic Bacterium from Healthy Rice Seed Microbiome.</title>
        <authorList>
            <person name="Jaiswal G."/>
            <person name="Rana R."/>
            <person name="Nayak P.K."/>
            <person name="Chouhan R."/>
            <person name="Gandhi S.G."/>
            <person name="Patel H.K."/>
            <person name="Patil P.B."/>
        </authorList>
    </citation>
    <scope>NUCLEOTIDE SEQUENCE [LARGE SCALE GENOMIC DNA]</scope>
    <source>
        <strain evidence="2 3">PPL201</strain>
    </source>
</reference>
<dbReference type="InterPro" id="IPR050356">
    <property type="entry name" value="SulA_CellDiv_inhibitor"/>
</dbReference>
<comment type="caution">
    <text evidence="2">The sequence shown here is derived from an EMBL/GenBank/DDBJ whole genome shotgun (WGS) entry which is preliminary data.</text>
</comment>
<evidence type="ECO:0000256" key="1">
    <source>
        <dbReference type="ARBA" id="ARBA00022763"/>
    </source>
</evidence>
<proteinExistence type="predicted"/>
<dbReference type="EMBL" id="JARJJS010000001">
    <property type="protein sequence ID" value="MDF4024663.1"/>
    <property type="molecule type" value="Genomic_DNA"/>
</dbReference>
<gene>
    <name evidence="2" type="primary">imuA</name>
    <name evidence="2" type="ORF">P3W24_06790</name>
</gene>
<dbReference type="InterPro" id="IPR027417">
    <property type="entry name" value="P-loop_NTPase"/>
</dbReference>
<accession>A0ABT6B9B7</accession>
<dbReference type="Gene3D" id="3.40.50.300">
    <property type="entry name" value="P-loop containing nucleotide triphosphate hydrolases"/>
    <property type="match status" value="1"/>
</dbReference>
<dbReference type="PANTHER" id="PTHR35369:SF3">
    <property type="entry name" value="TRANSLESION DNA SYNTHESIS-ASSOCIATED PROTEIN IMUA"/>
    <property type="match status" value="1"/>
</dbReference>
<keyword evidence="1" id="KW-0227">DNA damage</keyword>
<dbReference type="NCBIfam" id="NF033429">
    <property type="entry name" value="ImuA_translesion"/>
    <property type="match status" value="1"/>
</dbReference>
<evidence type="ECO:0000313" key="2">
    <source>
        <dbReference type="EMBL" id="MDF4024663.1"/>
    </source>
</evidence>
<keyword evidence="3" id="KW-1185">Reference proteome</keyword>
<name>A0ABT6B9B7_9GAMM</name>